<evidence type="ECO:0000256" key="5">
    <source>
        <dbReference type="ARBA" id="ARBA00022741"/>
    </source>
</evidence>
<dbReference type="PANTHER" id="PTHR21060">
    <property type="entry name" value="ACETATE KINASE"/>
    <property type="match status" value="1"/>
</dbReference>
<evidence type="ECO:0000256" key="10">
    <source>
        <dbReference type="RuleBase" id="RU003835"/>
    </source>
</evidence>
<dbReference type="Proteomes" id="UP001597106">
    <property type="component" value="Unassembled WGS sequence"/>
</dbReference>
<accession>A0ABW3GGY9</accession>
<dbReference type="PANTHER" id="PTHR21060:SF21">
    <property type="entry name" value="ACETATE KINASE"/>
    <property type="match status" value="1"/>
</dbReference>
<keyword evidence="4 9" id="KW-0479">Metal-binding</keyword>
<feature type="binding site" evidence="9">
    <location>
        <position position="361"/>
    </location>
    <ligand>
        <name>Mg(2+)</name>
        <dbReference type="ChEBI" id="CHEBI:18420"/>
    </ligand>
</feature>
<dbReference type="SUPFAM" id="SSF53067">
    <property type="entry name" value="Actin-like ATPase domain"/>
    <property type="match status" value="2"/>
</dbReference>
<dbReference type="Pfam" id="PF00871">
    <property type="entry name" value="Acetate_kinase"/>
    <property type="match status" value="1"/>
</dbReference>
<keyword evidence="12" id="KW-1185">Reference proteome</keyword>
<evidence type="ECO:0000256" key="8">
    <source>
        <dbReference type="ARBA" id="ARBA00022842"/>
    </source>
</evidence>
<sequence>MAEVNTQNMLNDDQSLLVINCGSSSLKAAYFASDKARQNYHYRIDPNLPVIEGFESAFKQLFAELGAARPTRIAHRFVFGGHIEDTARLLTVEEQDRLEKLISFAPLHLPLNLLGVRLCATHYSAHPRLSQWACFDNGFHYNLPALAYRYAIPESAQLRRFGFHGLNYAHIAKQLPGLLDHTITQGRIVVAHLGSGCSVCLLENLQSVDTSMGYSTAGGIPMATRSGDLDPGVMLALANQLNSGQLEDLIFHQSGLHALSNGESSDMQTLLDSDSPAAKFALDYFACSVRAMIGSYAAKAGGIDALVFTGGIGEHASKIRALICDPLSFLGFSLSASANQTHQTWISDHSSKPILVIPADEEAEMAAEVTPKN</sequence>
<dbReference type="InterPro" id="IPR043129">
    <property type="entry name" value="ATPase_NBD"/>
</dbReference>
<evidence type="ECO:0000256" key="1">
    <source>
        <dbReference type="ARBA" id="ARBA00008748"/>
    </source>
</evidence>
<protein>
    <recommendedName>
        <fullName evidence="9">Acetate kinase</fullName>
        <ecNumber evidence="9">2.7.2.1</ecNumber>
    </recommendedName>
    <alternativeName>
        <fullName evidence="9">Acetokinase</fullName>
    </alternativeName>
</protein>
<name>A0ABW3GGY9_9PROT</name>
<dbReference type="EMBL" id="JBHTJW010000002">
    <property type="protein sequence ID" value="MFD0929867.1"/>
    <property type="molecule type" value="Genomic_DNA"/>
</dbReference>
<dbReference type="HAMAP" id="MF_00020">
    <property type="entry name" value="Acetate_kinase"/>
    <property type="match status" value="1"/>
</dbReference>
<evidence type="ECO:0000256" key="9">
    <source>
        <dbReference type="HAMAP-Rule" id="MF_00020"/>
    </source>
</evidence>
<keyword evidence="3 9" id="KW-0808">Transferase</keyword>
<evidence type="ECO:0000256" key="2">
    <source>
        <dbReference type="ARBA" id="ARBA00022490"/>
    </source>
</evidence>
<proteinExistence type="inferred from homology"/>
<comment type="function">
    <text evidence="9">Catalyzes the formation of acetyl phosphate from acetate and ATP. Can also catalyze the reverse reaction.</text>
</comment>
<evidence type="ECO:0000256" key="7">
    <source>
        <dbReference type="ARBA" id="ARBA00022840"/>
    </source>
</evidence>
<dbReference type="EC" id="2.7.2.1" evidence="9"/>
<feature type="site" description="Transition state stabilizer" evidence="9">
    <location>
        <position position="164"/>
    </location>
</feature>
<comment type="cofactor">
    <cofactor evidence="9">
        <name>Mg(2+)</name>
        <dbReference type="ChEBI" id="CHEBI:18420"/>
    </cofactor>
    <cofactor evidence="9">
        <name>Mn(2+)</name>
        <dbReference type="ChEBI" id="CHEBI:29035"/>
    </cofactor>
    <text evidence="9">Mg(2+). Can also accept Mn(2+).</text>
</comment>
<organism evidence="11 12">
    <name type="scientific">Methylophilus glucosoxydans</name>
    <dbReference type="NCBI Taxonomy" id="752553"/>
    <lineage>
        <taxon>Bacteria</taxon>
        <taxon>Pseudomonadati</taxon>
        <taxon>Pseudomonadota</taxon>
        <taxon>Betaproteobacteria</taxon>
        <taxon>Nitrosomonadales</taxon>
        <taxon>Methylophilaceae</taxon>
        <taxon>Methylophilus</taxon>
    </lineage>
</organism>
<comment type="pathway">
    <text evidence="9">Metabolic intermediate biosynthesis; acetyl-CoA biosynthesis; acetyl-CoA from acetate: step 1/2.</text>
</comment>
<evidence type="ECO:0000313" key="11">
    <source>
        <dbReference type="EMBL" id="MFD0929867.1"/>
    </source>
</evidence>
<keyword evidence="6 9" id="KW-0418">Kinase</keyword>
<feature type="binding site" evidence="9">
    <location>
        <begin position="311"/>
        <end position="315"/>
    </location>
    <ligand>
        <name>ATP</name>
        <dbReference type="ChEBI" id="CHEBI:30616"/>
    </ligand>
</feature>
<comment type="catalytic activity">
    <reaction evidence="9">
        <text>acetate + ATP = acetyl phosphate + ADP</text>
        <dbReference type="Rhea" id="RHEA:11352"/>
        <dbReference type="ChEBI" id="CHEBI:22191"/>
        <dbReference type="ChEBI" id="CHEBI:30089"/>
        <dbReference type="ChEBI" id="CHEBI:30616"/>
        <dbReference type="ChEBI" id="CHEBI:456216"/>
        <dbReference type="EC" id="2.7.2.1"/>
    </reaction>
</comment>
<dbReference type="RefSeq" id="WP_379075742.1">
    <property type="nucleotide sequence ID" value="NZ_JBHTJW010000002.1"/>
</dbReference>
<dbReference type="InterPro" id="IPR023865">
    <property type="entry name" value="Aliphatic_acid_kinase_CS"/>
</dbReference>
<dbReference type="PROSITE" id="PS01075">
    <property type="entry name" value="ACETATE_KINASE_1"/>
    <property type="match status" value="1"/>
</dbReference>
<evidence type="ECO:0000256" key="4">
    <source>
        <dbReference type="ARBA" id="ARBA00022723"/>
    </source>
</evidence>
<comment type="subcellular location">
    <subcellularLocation>
        <location evidence="9">Cytoplasm</location>
    </subcellularLocation>
</comment>
<comment type="caution">
    <text evidence="11">The sequence shown here is derived from an EMBL/GenBank/DDBJ whole genome shotgun (WGS) entry which is preliminary data.</text>
</comment>
<dbReference type="PIRSF" id="PIRSF000722">
    <property type="entry name" value="Acetate_prop_kin"/>
    <property type="match status" value="1"/>
</dbReference>
<dbReference type="InterPro" id="IPR004372">
    <property type="entry name" value="Ac/propionate_kinase"/>
</dbReference>
<evidence type="ECO:0000256" key="3">
    <source>
        <dbReference type="ARBA" id="ARBA00022679"/>
    </source>
</evidence>
<keyword evidence="5 9" id="KW-0547">Nucleotide-binding</keyword>
<dbReference type="InterPro" id="IPR000890">
    <property type="entry name" value="Aliphatic_acid_kin_short-chain"/>
</dbReference>
<dbReference type="Gene3D" id="3.30.420.40">
    <property type="match status" value="2"/>
</dbReference>
<keyword evidence="2 9" id="KW-0963">Cytoplasm</keyword>
<keyword evidence="7 9" id="KW-0067">ATP-binding</keyword>
<feature type="active site" description="Proton donor/acceptor" evidence="9">
    <location>
        <position position="136"/>
    </location>
</feature>
<reference evidence="12" key="1">
    <citation type="journal article" date="2019" name="Int. J. Syst. Evol. Microbiol.">
        <title>The Global Catalogue of Microorganisms (GCM) 10K type strain sequencing project: providing services to taxonomists for standard genome sequencing and annotation.</title>
        <authorList>
            <consortium name="The Broad Institute Genomics Platform"/>
            <consortium name="The Broad Institute Genome Sequencing Center for Infectious Disease"/>
            <person name="Wu L."/>
            <person name="Ma J."/>
        </authorList>
    </citation>
    <scope>NUCLEOTIDE SEQUENCE [LARGE SCALE GENOMIC DNA]</scope>
    <source>
        <strain evidence="12">CCUG 59685</strain>
    </source>
</reference>
<feature type="site" description="Transition state stabilizer" evidence="9">
    <location>
        <position position="225"/>
    </location>
</feature>
<keyword evidence="8 9" id="KW-0460">Magnesium</keyword>
<feature type="binding site" evidence="9">
    <location>
        <begin position="192"/>
        <end position="196"/>
    </location>
    <ligand>
        <name>ATP</name>
        <dbReference type="ChEBI" id="CHEBI:30616"/>
    </ligand>
</feature>
<comment type="similarity">
    <text evidence="1 9 10">Belongs to the acetokinase family.</text>
</comment>
<dbReference type="PRINTS" id="PR00471">
    <property type="entry name" value="ACETATEKNASE"/>
</dbReference>
<evidence type="ECO:0000313" key="12">
    <source>
        <dbReference type="Proteomes" id="UP001597106"/>
    </source>
</evidence>
<dbReference type="GO" id="GO:0016301">
    <property type="term" value="F:kinase activity"/>
    <property type="evidence" value="ECO:0007669"/>
    <property type="project" value="UniProtKB-KW"/>
</dbReference>
<gene>
    <name evidence="9" type="primary">ackA</name>
    <name evidence="11" type="ORF">ACFQ1T_08760</name>
</gene>
<comment type="caution">
    <text evidence="9">Lacks conserved residue(s) required for the propagation of feature annotation.</text>
</comment>
<feature type="binding site" evidence="9">
    <location>
        <position position="76"/>
    </location>
    <ligand>
        <name>substrate</name>
    </ligand>
</feature>
<evidence type="ECO:0000256" key="6">
    <source>
        <dbReference type="ARBA" id="ARBA00022777"/>
    </source>
</evidence>
<comment type="subunit">
    <text evidence="9">Homodimer.</text>
</comment>